<dbReference type="Pfam" id="PF00069">
    <property type="entry name" value="Pkinase"/>
    <property type="match status" value="1"/>
</dbReference>
<dbReference type="GO" id="GO:0004674">
    <property type="term" value="F:protein serine/threonine kinase activity"/>
    <property type="evidence" value="ECO:0007669"/>
    <property type="project" value="TreeGrafter"/>
</dbReference>
<dbReference type="PROSITE" id="PS50011">
    <property type="entry name" value="PROTEIN_KINASE_DOM"/>
    <property type="match status" value="1"/>
</dbReference>
<feature type="domain" description="Protein kinase" evidence="5">
    <location>
        <begin position="38"/>
        <end position="122"/>
    </location>
</feature>
<feature type="non-terminal residue" evidence="6">
    <location>
        <position position="1"/>
    </location>
</feature>
<dbReference type="PANTHER" id="PTHR24346:SF77">
    <property type="entry name" value="SERINE THREONINE PROTEIN KINASE"/>
    <property type="match status" value="1"/>
</dbReference>
<name>A0A9N9HA29_9GLOM</name>
<proteinExistence type="predicted"/>
<keyword evidence="7" id="KW-1185">Reference proteome</keyword>
<protein>
    <submittedName>
        <fullName evidence="6">7235_t:CDS:1</fullName>
    </submittedName>
</protein>
<evidence type="ECO:0000313" key="7">
    <source>
        <dbReference type="Proteomes" id="UP000789572"/>
    </source>
</evidence>
<comment type="caution">
    <text evidence="6">The sequence shown here is derived from an EMBL/GenBank/DDBJ whole genome shotgun (WGS) entry which is preliminary data.</text>
</comment>
<gene>
    <name evidence="6" type="ORF">POCULU_LOCUS10962</name>
</gene>
<evidence type="ECO:0000256" key="2">
    <source>
        <dbReference type="ARBA" id="ARBA00022840"/>
    </source>
</evidence>
<dbReference type="GO" id="GO:0035556">
    <property type="term" value="P:intracellular signal transduction"/>
    <property type="evidence" value="ECO:0007669"/>
    <property type="project" value="TreeGrafter"/>
</dbReference>
<dbReference type="InterPro" id="IPR000719">
    <property type="entry name" value="Prot_kinase_dom"/>
</dbReference>
<dbReference type="GO" id="GO:0005737">
    <property type="term" value="C:cytoplasm"/>
    <property type="evidence" value="ECO:0007669"/>
    <property type="project" value="TreeGrafter"/>
</dbReference>
<evidence type="ECO:0000256" key="4">
    <source>
        <dbReference type="SAM" id="MobiDB-lite"/>
    </source>
</evidence>
<organism evidence="6 7">
    <name type="scientific">Paraglomus occultum</name>
    <dbReference type="NCBI Taxonomy" id="144539"/>
    <lineage>
        <taxon>Eukaryota</taxon>
        <taxon>Fungi</taxon>
        <taxon>Fungi incertae sedis</taxon>
        <taxon>Mucoromycota</taxon>
        <taxon>Glomeromycotina</taxon>
        <taxon>Glomeromycetes</taxon>
        <taxon>Paraglomerales</taxon>
        <taxon>Paraglomeraceae</taxon>
        <taxon>Paraglomus</taxon>
    </lineage>
</organism>
<evidence type="ECO:0000256" key="3">
    <source>
        <dbReference type="PROSITE-ProRule" id="PRU10141"/>
    </source>
</evidence>
<feature type="compositionally biased region" description="Polar residues" evidence="4">
    <location>
        <begin position="7"/>
        <end position="23"/>
    </location>
</feature>
<sequence>RGKMHQRSNTTSKFEVKETNTMSKDYDPVTGNKRVNKYMLIKEVGRGVHGKVKLGRDMETGELVAIKIVDRTSRRRLGQRNNELSNEQKIRKEIAILKKCAHPHVVRLIEVIDDPMSKKIYM</sequence>
<accession>A0A9N9HA29</accession>
<evidence type="ECO:0000256" key="1">
    <source>
        <dbReference type="ARBA" id="ARBA00022741"/>
    </source>
</evidence>
<dbReference type="InterPro" id="IPR011009">
    <property type="entry name" value="Kinase-like_dom_sf"/>
</dbReference>
<dbReference type="PROSITE" id="PS00107">
    <property type="entry name" value="PROTEIN_KINASE_ATP"/>
    <property type="match status" value="1"/>
</dbReference>
<keyword evidence="1 3" id="KW-0547">Nucleotide-binding</keyword>
<dbReference type="InterPro" id="IPR017441">
    <property type="entry name" value="Protein_kinase_ATP_BS"/>
</dbReference>
<dbReference type="AlphaFoldDB" id="A0A9N9HA29"/>
<dbReference type="Proteomes" id="UP000789572">
    <property type="component" value="Unassembled WGS sequence"/>
</dbReference>
<evidence type="ECO:0000313" key="6">
    <source>
        <dbReference type="EMBL" id="CAG8670875.1"/>
    </source>
</evidence>
<reference evidence="6" key="1">
    <citation type="submission" date="2021-06" db="EMBL/GenBank/DDBJ databases">
        <authorList>
            <person name="Kallberg Y."/>
            <person name="Tangrot J."/>
            <person name="Rosling A."/>
        </authorList>
    </citation>
    <scope>NUCLEOTIDE SEQUENCE</scope>
    <source>
        <strain evidence="6">IA702</strain>
    </source>
</reference>
<evidence type="ECO:0000259" key="5">
    <source>
        <dbReference type="PROSITE" id="PS50011"/>
    </source>
</evidence>
<feature type="region of interest" description="Disordered" evidence="4">
    <location>
        <begin position="1"/>
        <end position="30"/>
    </location>
</feature>
<dbReference type="PANTHER" id="PTHR24346">
    <property type="entry name" value="MAP/MICROTUBULE AFFINITY-REGULATING KINASE"/>
    <property type="match status" value="1"/>
</dbReference>
<feature type="binding site" evidence="3">
    <location>
        <position position="67"/>
    </location>
    <ligand>
        <name>ATP</name>
        <dbReference type="ChEBI" id="CHEBI:30616"/>
    </ligand>
</feature>
<dbReference type="OrthoDB" id="68483at2759"/>
<feature type="non-terminal residue" evidence="6">
    <location>
        <position position="122"/>
    </location>
</feature>
<keyword evidence="2 3" id="KW-0067">ATP-binding</keyword>
<dbReference type="Gene3D" id="3.30.200.20">
    <property type="entry name" value="Phosphorylase Kinase, domain 1"/>
    <property type="match status" value="1"/>
</dbReference>
<dbReference type="GO" id="GO:0005524">
    <property type="term" value="F:ATP binding"/>
    <property type="evidence" value="ECO:0007669"/>
    <property type="project" value="UniProtKB-UniRule"/>
</dbReference>
<dbReference type="EMBL" id="CAJVPJ010006746">
    <property type="protein sequence ID" value="CAG8670875.1"/>
    <property type="molecule type" value="Genomic_DNA"/>
</dbReference>
<dbReference type="SUPFAM" id="SSF56112">
    <property type="entry name" value="Protein kinase-like (PK-like)"/>
    <property type="match status" value="1"/>
</dbReference>